<organism evidence="5 6">
    <name type="scientific">Gluconacetobacter azotocaptans</name>
    <dbReference type="NCBI Taxonomy" id="142834"/>
    <lineage>
        <taxon>Bacteria</taxon>
        <taxon>Pseudomonadati</taxon>
        <taxon>Pseudomonadota</taxon>
        <taxon>Alphaproteobacteria</taxon>
        <taxon>Acetobacterales</taxon>
        <taxon>Acetobacteraceae</taxon>
        <taxon>Gluconacetobacter</taxon>
    </lineage>
</organism>
<dbReference type="Pfam" id="PF01965">
    <property type="entry name" value="DJ-1_PfpI"/>
    <property type="match status" value="1"/>
</dbReference>
<gene>
    <name evidence="5" type="primary">ftrA</name>
    <name evidence="5" type="ORF">HLH34_09630</name>
</gene>
<keyword evidence="3" id="KW-0804">Transcription</keyword>
<accession>A0A7W4JST2</accession>
<proteinExistence type="predicted"/>
<sequence>MSKTTAPLVALLVYDRLCLFEFGCAFEVFGLSRPEMGAGWYRCAIVAAEPGPLHGQGGMTITADGDLSLLQTADTIVIPGWRGPAEAAPAPLLHALRAANRSGRRIVSICGGAFVLAQAGLLDGKRATTHWHHAAALAAAYPAISVDAGALYVESDNILTSAGSAAGLDLCIHVVRKDFGTKAANLVARRLVVAAHRGGGQSQFIERAVPPPAGDRLSRLLDALRGRLAERWTMERMAAVMHVSVRSLHRHIRDATGLAPGTWLLRQRLRLAEELLEETTLSIEAIALRAGFGTAANLRQHFRAVTGVTPTAYRLQFATRREDTIRE</sequence>
<dbReference type="Proteomes" id="UP000555756">
    <property type="component" value="Unassembled WGS sequence"/>
</dbReference>
<dbReference type="InterPro" id="IPR002818">
    <property type="entry name" value="DJ-1/PfpI"/>
</dbReference>
<dbReference type="GO" id="GO:0003700">
    <property type="term" value="F:DNA-binding transcription factor activity"/>
    <property type="evidence" value="ECO:0007669"/>
    <property type="project" value="InterPro"/>
</dbReference>
<keyword evidence="1" id="KW-0805">Transcription regulation</keyword>
<keyword evidence="2" id="KW-0238">DNA-binding</keyword>
<dbReference type="Gene3D" id="3.40.50.880">
    <property type="match status" value="1"/>
</dbReference>
<dbReference type="PANTHER" id="PTHR43130">
    <property type="entry name" value="ARAC-FAMILY TRANSCRIPTIONAL REGULATOR"/>
    <property type="match status" value="1"/>
</dbReference>
<evidence type="ECO:0000259" key="4">
    <source>
        <dbReference type="PROSITE" id="PS01124"/>
    </source>
</evidence>
<comment type="caution">
    <text evidence="5">The sequence shown here is derived from an EMBL/GenBank/DDBJ whole genome shotgun (WGS) entry which is preliminary data.</text>
</comment>
<dbReference type="SMART" id="SM00342">
    <property type="entry name" value="HTH_ARAC"/>
    <property type="match status" value="1"/>
</dbReference>
<name>A0A7W4JST2_9PROT</name>
<dbReference type="NCBIfam" id="NF006902">
    <property type="entry name" value="PRK09393.1"/>
    <property type="match status" value="1"/>
</dbReference>
<dbReference type="Pfam" id="PF12833">
    <property type="entry name" value="HTH_18"/>
    <property type="match status" value="1"/>
</dbReference>
<dbReference type="RefSeq" id="WP_183119375.1">
    <property type="nucleotide sequence ID" value="NZ_JABEQF010000006.1"/>
</dbReference>
<dbReference type="InterPro" id="IPR009057">
    <property type="entry name" value="Homeodomain-like_sf"/>
</dbReference>
<dbReference type="PROSITE" id="PS01124">
    <property type="entry name" value="HTH_ARAC_FAMILY_2"/>
    <property type="match status" value="1"/>
</dbReference>
<dbReference type="InterPro" id="IPR018062">
    <property type="entry name" value="HTH_AraC-typ_CS"/>
</dbReference>
<dbReference type="GO" id="GO:0043565">
    <property type="term" value="F:sequence-specific DNA binding"/>
    <property type="evidence" value="ECO:0007669"/>
    <property type="project" value="InterPro"/>
</dbReference>
<reference evidence="5 6" key="1">
    <citation type="submission" date="2020-04" db="EMBL/GenBank/DDBJ databases">
        <title>Description of novel Gluconacetobacter.</title>
        <authorList>
            <person name="Sombolestani A."/>
        </authorList>
    </citation>
    <scope>NUCLEOTIDE SEQUENCE [LARGE SCALE GENOMIC DNA]</scope>
    <source>
        <strain evidence="5 6">LMG 21311</strain>
    </source>
</reference>
<dbReference type="SUPFAM" id="SSF46689">
    <property type="entry name" value="Homeodomain-like"/>
    <property type="match status" value="2"/>
</dbReference>
<feature type="domain" description="HTH araC/xylS-type" evidence="4">
    <location>
        <begin position="218"/>
        <end position="316"/>
    </location>
</feature>
<dbReference type="InterPro" id="IPR029062">
    <property type="entry name" value="Class_I_gatase-like"/>
</dbReference>
<dbReference type="PROSITE" id="PS00041">
    <property type="entry name" value="HTH_ARAC_FAMILY_1"/>
    <property type="match status" value="1"/>
</dbReference>
<evidence type="ECO:0000313" key="6">
    <source>
        <dbReference type="Proteomes" id="UP000555756"/>
    </source>
</evidence>
<dbReference type="Gene3D" id="1.10.10.60">
    <property type="entry name" value="Homeodomain-like"/>
    <property type="match status" value="1"/>
</dbReference>
<dbReference type="PANTHER" id="PTHR43130:SF3">
    <property type="entry name" value="HTH-TYPE TRANSCRIPTIONAL REGULATOR RV1931C"/>
    <property type="match status" value="1"/>
</dbReference>
<keyword evidence="6" id="KW-1185">Reference proteome</keyword>
<dbReference type="AlphaFoldDB" id="A0A7W4JST2"/>
<dbReference type="SUPFAM" id="SSF52317">
    <property type="entry name" value="Class I glutamine amidotransferase-like"/>
    <property type="match status" value="1"/>
</dbReference>
<dbReference type="InterPro" id="IPR052158">
    <property type="entry name" value="INH-QAR"/>
</dbReference>
<evidence type="ECO:0000256" key="3">
    <source>
        <dbReference type="ARBA" id="ARBA00023163"/>
    </source>
</evidence>
<evidence type="ECO:0000256" key="2">
    <source>
        <dbReference type="ARBA" id="ARBA00023125"/>
    </source>
</evidence>
<dbReference type="InterPro" id="IPR018060">
    <property type="entry name" value="HTH_AraC"/>
</dbReference>
<evidence type="ECO:0000313" key="5">
    <source>
        <dbReference type="EMBL" id="MBB2190225.1"/>
    </source>
</evidence>
<evidence type="ECO:0000256" key="1">
    <source>
        <dbReference type="ARBA" id="ARBA00023015"/>
    </source>
</evidence>
<protein>
    <submittedName>
        <fullName evidence="5">Transcriptional regulator FtrA</fullName>
    </submittedName>
</protein>
<dbReference type="CDD" id="cd03137">
    <property type="entry name" value="GATase1_AraC_1"/>
    <property type="match status" value="1"/>
</dbReference>
<dbReference type="EMBL" id="JABEQF010000006">
    <property type="protein sequence ID" value="MBB2190225.1"/>
    <property type="molecule type" value="Genomic_DNA"/>
</dbReference>